<protein>
    <submittedName>
        <fullName evidence="2">Uncharacterized protein</fullName>
    </submittedName>
</protein>
<feature type="compositionally biased region" description="Polar residues" evidence="1">
    <location>
        <begin position="107"/>
        <end position="122"/>
    </location>
</feature>
<keyword evidence="3" id="KW-1185">Reference proteome</keyword>
<evidence type="ECO:0000313" key="2">
    <source>
        <dbReference type="EMBL" id="GMH03408.1"/>
    </source>
</evidence>
<name>A0AAD3S2U3_NEPGR</name>
<gene>
    <name evidence="2" type="ORF">Nepgr_005247</name>
</gene>
<accession>A0AAD3S2U3</accession>
<dbReference type="Proteomes" id="UP001279734">
    <property type="component" value="Unassembled WGS sequence"/>
</dbReference>
<comment type="caution">
    <text evidence="2">The sequence shown here is derived from an EMBL/GenBank/DDBJ whole genome shotgun (WGS) entry which is preliminary data.</text>
</comment>
<evidence type="ECO:0000256" key="1">
    <source>
        <dbReference type="SAM" id="MobiDB-lite"/>
    </source>
</evidence>
<organism evidence="2 3">
    <name type="scientific">Nepenthes gracilis</name>
    <name type="common">Slender pitcher plant</name>
    <dbReference type="NCBI Taxonomy" id="150966"/>
    <lineage>
        <taxon>Eukaryota</taxon>
        <taxon>Viridiplantae</taxon>
        <taxon>Streptophyta</taxon>
        <taxon>Embryophyta</taxon>
        <taxon>Tracheophyta</taxon>
        <taxon>Spermatophyta</taxon>
        <taxon>Magnoliopsida</taxon>
        <taxon>eudicotyledons</taxon>
        <taxon>Gunneridae</taxon>
        <taxon>Pentapetalae</taxon>
        <taxon>Caryophyllales</taxon>
        <taxon>Nepenthaceae</taxon>
        <taxon>Nepenthes</taxon>
    </lineage>
</organism>
<proteinExistence type="predicted"/>
<feature type="region of interest" description="Disordered" evidence="1">
    <location>
        <begin position="1"/>
        <end position="25"/>
    </location>
</feature>
<dbReference type="EMBL" id="BSYO01000004">
    <property type="protein sequence ID" value="GMH03408.1"/>
    <property type="molecule type" value="Genomic_DNA"/>
</dbReference>
<sequence>MGATQVGILPAMSLTQQQRPRPLKPYTGRKAILSVGAVRAKGTHSYHEANQAGSKPAFYDQAETTATLDTNDEAPKQGSTIHSKETNFIKHEAIQKQQLADRDGSLHNANTSNSLHTTATFA</sequence>
<dbReference type="AlphaFoldDB" id="A0AAD3S2U3"/>
<evidence type="ECO:0000313" key="3">
    <source>
        <dbReference type="Proteomes" id="UP001279734"/>
    </source>
</evidence>
<feature type="region of interest" description="Disordered" evidence="1">
    <location>
        <begin position="98"/>
        <end position="122"/>
    </location>
</feature>
<reference evidence="2" key="1">
    <citation type="submission" date="2023-05" db="EMBL/GenBank/DDBJ databases">
        <title>Nepenthes gracilis genome sequencing.</title>
        <authorList>
            <person name="Fukushima K."/>
        </authorList>
    </citation>
    <scope>NUCLEOTIDE SEQUENCE</scope>
    <source>
        <strain evidence="2">SING2019-196</strain>
    </source>
</reference>